<proteinExistence type="inferred from homology"/>
<dbReference type="STRING" id="426702.SAMN04488099_1089"/>
<dbReference type="GO" id="GO:0005198">
    <property type="term" value="F:structural molecule activity"/>
    <property type="evidence" value="ECO:0007669"/>
    <property type="project" value="UniProtKB-UniRule"/>
</dbReference>
<dbReference type="PANTHER" id="PTHR34653">
    <property type="match status" value="1"/>
</dbReference>
<organism evidence="6 7">
    <name type="scientific">Alkalibacterium pelagium</name>
    <dbReference type="NCBI Taxonomy" id="426702"/>
    <lineage>
        <taxon>Bacteria</taxon>
        <taxon>Bacillati</taxon>
        <taxon>Bacillota</taxon>
        <taxon>Bacilli</taxon>
        <taxon>Lactobacillales</taxon>
        <taxon>Carnobacteriaceae</taxon>
        <taxon>Alkalibacterium</taxon>
    </lineage>
</organism>
<evidence type="ECO:0000313" key="7">
    <source>
        <dbReference type="Proteomes" id="UP000199081"/>
    </source>
</evidence>
<dbReference type="Pfam" id="PF02049">
    <property type="entry name" value="FliE"/>
    <property type="match status" value="1"/>
</dbReference>
<dbReference type="GO" id="GO:0009425">
    <property type="term" value="C:bacterial-type flagellum basal body"/>
    <property type="evidence" value="ECO:0007669"/>
    <property type="project" value="UniProtKB-SubCell"/>
</dbReference>
<keyword evidence="7" id="KW-1185">Reference proteome</keyword>
<dbReference type="PRINTS" id="PR01006">
    <property type="entry name" value="FLGHOOKFLIE"/>
</dbReference>
<protein>
    <recommendedName>
        <fullName evidence="4 5">Flagellar hook-basal body complex protein FliE</fullName>
    </recommendedName>
</protein>
<comment type="subcellular location">
    <subcellularLocation>
        <location evidence="1 4">Bacterial flagellum basal body</location>
    </subcellularLocation>
</comment>
<reference evidence="7" key="1">
    <citation type="submission" date="2016-10" db="EMBL/GenBank/DDBJ databases">
        <authorList>
            <person name="Varghese N."/>
            <person name="Submissions S."/>
        </authorList>
    </citation>
    <scope>NUCLEOTIDE SEQUENCE [LARGE SCALE GENOMIC DNA]</scope>
    <source>
        <strain evidence="7">DSM 19183</strain>
    </source>
</reference>
<evidence type="ECO:0000256" key="4">
    <source>
        <dbReference type="HAMAP-Rule" id="MF_00724"/>
    </source>
</evidence>
<sequence length="104" mass="11597">MINSMNQLYTQALNQVNLARPSNPVHTEETNPAAFTNLLKDSLMTLEGKQAESAQAVQSLIDGTADDLHTVMIKTTEAQLSLEVAVQMRNRCLEAYNEIKNMQF</sequence>
<dbReference type="AlphaFoldDB" id="A0A1H7KQX3"/>
<dbReference type="GO" id="GO:0071973">
    <property type="term" value="P:bacterial-type flagellum-dependent cell motility"/>
    <property type="evidence" value="ECO:0007669"/>
    <property type="project" value="InterPro"/>
</dbReference>
<dbReference type="EMBL" id="FNZU01000008">
    <property type="protein sequence ID" value="SEK88920.1"/>
    <property type="molecule type" value="Genomic_DNA"/>
</dbReference>
<evidence type="ECO:0000256" key="1">
    <source>
        <dbReference type="ARBA" id="ARBA00004117"/>
    </source>
</evidence>
<dbReference type="RefSeq" id="WP_246117655.1">
    <property type="nucleotide sequence ID" value="NZ_BJYC01000009.1"/>
</dbReference>
<evidence type="ECO:0000256" key="3">
    <source>
        <dbReference type="ARBA" id="ARBA00023143"/>
    </source>
</evidence>
<gene>
    <name evidence="4" type="primary">fliE</name>
    <name evidence="6" type="ORF">SAMN04488099_1089</name>
</gene>
<evidence type="ECO:0000256" key="2">
    <source>
        <dbReference type="ARBA" id="ARBA00009272"/>
    </source>
</evidence>
<dbReference type="PANTHER" id="PTHR34653:SF1">
    <property type="entry name" value="FLAGELLAR HOOK-BASAL BODY COMPLEX PROTEIN FLIE"/>
    <property type="match status" value="1"/>
</dbReference>
<evidence type="ECO:0000256" key="5">
    <source>
        <dbReference type="NCBIfam" id="TIGR00205"/>
    </source>
</evidence>
<evidence type="ECO:0000313" key="6">
    <source>
        <dbReference type="EMBL" id="SEK88920.1"/>
    </source>
</evidence>
<dbReference type="Proteomes" id="UP000199081">
    <property type="component" value="Unassembled WGS sequence"/>
</dbReference>
<keyword evidence="6" id="KW-0966">Cell projection</keyword>
<dbReference type="NCBIfam" id="TIGR00205">
    <property type="entry name" value="fliE"/>
    <property type="match status" value="1"/>
</dbReference>
<keyword evidence="6" id="KW-0969">Cilium</keyword>
<keyword evidence="3 4" id="KW-0975">Bacterial flagellum</keyword>
<dbReference type="HAMAP" id="MF_00724">
    <property type="entry name" value="FliE"/>
    <property type="match status" value="1"/>
</dbReference>
<dbReference type="GO" id="GO:0003774">
    <property type="term" value="F:cytoskeletal motor activity"/>
    <property type="evidence" value="ECO:0007669"/>
    <property type="project" value="InterPro"/>
</dbReference>
<dbReference type="InterPro" id="IPR001624">
    <property type="entry name" value="FliE"/>
</dbReference>
<accession>A0A1H7KQX3</accession>
<keyword evidence="6" id="KW-0282">Flagellum</keyword>
<comment type="similarity">
    <text evidence="2 4">Belongs to the FliE family.</text>
</comment>
<name>A0A1H7KQX3_9LACT</name>